<accession>A0AC35U632</accession>
<dbReference type="WBParaSite" id="RSKR_0000808450.1">
    <property type="protein sequence ID" value="RSKR_0000808450.1"/>
    <property type="gene ID" value="RSKR_0000808450"/>
</dbReference>
<proteinExistence type="predicted"/>
<reference evidence="2" key="1">
    <citation type="submission" date="2016-11" db="UniProtKB">
        <authorList>
            <consortium name="WormBaseParasite"/>
        </authorList>
    </citation>
    <scope>IDENTIFICATION</scope>
    <source>
        <strain evidence="2">KR3021</strain>
    </source>
</reference>
<evidence type="ECO:0000313" key="2">
    <source>
        <dbReference type="WBParaSite" id="RSKR_0000808450.1"/>
    </source>
</evidence>
<sequence length="586" mass="67348">LTSNTNFAFLEKFCFVSEDSQVSFRFEYPEHYGIQTMYLYYDAPDQWMTVYKKNLTCEQKIKIADVKNNQAIELTTNPEYPQVSVNCIKVQKEYNLTWIHCSGNKSFISARPRWWYFAIANCNASEGIYVEYSLLLLNDNDPKSWHYHVSFDEYYCLLILLGSLTFETTILIASVIVAIILKSRKLYHTTYKYFVNAIIFEIFGIMTLTSYYVKYSNLGITPAHLKLIGRIIRGFSSVILLALLLIIGKGLTVTRGKLSNLGNRRVIFVVCTYALLYLGMLLWSMENFNPALVVHSYESYIGYMLMSVRILAWVWFIRCCIITIKKYPSKTNFYFSLIGLSTFWFWAGLIALLASNFLLDNWVREEVVLLVDCLVTAYGHTGFLILTMPSSASKHFPYHVKTTQIGDANFPQNNYEMHPANGNNVSRDQAIDVANNDNLNNNSNIANNIFTITSQNNNFQPFQDTTNNRCYTYDEKKRHCFKKSAITDSKRQYFMKSGIKANAYNGQGARLRNIKLKGGKPNIIEFDNLRECESFCHAYGMCTWSAKSEPLKQSDKKGICTCFKQIDHISYCFGTNSSIIPNSPDV</sequence>
<organism evidence="1 2">
    <name type="scientific">Rhabditophanes sp. KR3021</name>
    <dbReference type="NCBI Taxonomy" id="114890"/>
    <lineage>
        <taxon>Eukaryota</taxon>
        <taxon>Metazoa</taxon>
        <taxon>Ecdysozoa</taxon>
        <taxon>Nematoda</taxon>
        <taxon>Chromadorea</taxon>
        <taxon>Rhabditida</taxon>
        <taxon>Tylenchina</taxon>
        <taxon>Panagrolaimomorpha</taxon>
        <taxon>Strongyloidoidea</taxon>
        <taxon>Alloionematidae</taxon>
        <taxon>Rhabditophanes</taxon>
    </lineage>
</organism>
<protein>
    <submittedName>
        <fullName evidence="2">GpcrRhopsn4 domain-containing protein</fullName>
    </submittedName>
</protein>
<dbReference type="Proteomes" id="UP000095286">
    <property type="component" value="Unplaced"/>
</dbReference>
<evidence type="ECO:0000313" key="1">
    <source>
        <dbReference type="Proteomes" id="UP000095286"/>
    </source>
</evidence>
<name>A0AC35U632_9BILA</name>